<protein>
    <submittedName>
        <fullName evidence="1">Aminopeptidase</fullName>
    </submittedName>
</protein>
<dbReference type="PROSITE" id="PS51257">
    <property type="entry name" value="PROKAR_LIPOPROTEIN"/>
    <property type="match status" value="1"/>
</dbReference>
<evidence type="ECO:0000313" key="2">
    <source>
        <dbReference type="Proteomes" id="UP000702544"/>
    </source>
</evidence>
<gene>
    <name evidence="1" type="ORF">GWO12_15545</name>
</gene>
<dbReference type="Proteomes" id="UP000702544">
    <property type="component" value="Unassembled WGS sequence"/>
</dbReference>
<dbReference type="EMBL" id="JAACAK010000130">
    <property type="protein sequence ID" value="NIR76495.1"/>
    <property type="molecule type" value="Genomic_DNA"/>
</dbReference>
<organism evidence="1 2">
    <name type="scientific">Candidatus Kutchimonas denitrificans</name>
    <dbReference type="NCBI Taxonomy" id="3056748"/>
    <lineage>
        <taxon>Bacteria</taxon>
        <taxon>Pseudomonadati</taxon>
        <taxon>Gemmatimonadota</taxon>
        <taxon>Gemmatimonadia</taxon>
        <taxon>Candidatus Palauibacterales</taxon>
        <taxon>Candidatus Palauibacteraceae</taxon>
        <taxon>Candidatus Kutchimonas</taxon>
    </lineage>
</organism>
<dbReference type="GO" id="GO:0004177">
    <property type="term" value="F:aminopeptidase activity"/>
    <property type="evidence" value="ECO:0007669"/>
    <property type="project" value="UniProtKB-KW"/>
</dbReference>
<evidence type="ECO:0000313" key="1">
    <source>
        <dbReference type="EMBL" id="NIR76495.1"/>
    </source>
</evidence>
<dbReference type="AlphaFoldDB" id="A0AAE4ZDJ3"/>
<dbReference type="InterPro" id="IPR014553">
    <property type="entry name" value="Aminopept"/>
</dbReference>
<keyword evidence="1" id="KW-0378">Hydrolase</keyword>
<sequence>MRGTGWFLLVSSSFMACSPGYVLRAAWEEARILARRQSMEEVLNDPTLDGGTRGKLELVIEARSFAARDLGLDVGDSYTSYADIGRDTLALVLSASPPDSLAAYTWWFPIVGRVPYKGFFSREAAEKERRKLEERRYDTYLRPTSAFSTLGWLPDPLLNTVLRQDSVGLVETVVHEVTHNTVFLSGHVKFNESFANFVGSVGAIEFFCGREPESPLCRTARARWNDTVLFSVFLDELWTHLEAFYAEGLPVDSLLPRRRHLLAVEAERYRSRYAPAMRTRGFAAYDPARLNNASLVARHLYYHRLHLFDTIHERTGDLARSFQLISDAVEGAADPWSALERLAESQVAP</sequence>
<name>A0AAE4ZDJ3_9BACT</name>
<proteinExistence type="predicted"/>
<reference evidence="1 2" key="1">
    <citation type="submission" date="2020-01" db="EMBL/GenBank/DDBJ databases">
        <title>Genomes assembled from Gulf of Kutch pelagic sediment metagenomes.</title>
        <authorList>
            <person name="Chandrashekar M."/>
            <person name="Mahajan M.S."/>
            <person name="Dave K.J."/>
            <person name="Vatsa P."/>
            <person name="Nathani N.M."/>
        </authorList>
    </citation>
    <scope>NUCLEOTIDE SEQUENCE [LARGE SCALE GENOMIC DNA]</scope>
    <source>
        <strain evidence="1">KS3-K002</strain>
    </source>
</reference>
<dbReference type="Pfam" id="PF10023">
    <property type="entry name" value="Aminopep"/>
    <property type="match status" value="1"/>
</dbReference>
<keyword evidence="1" id="KW-0031">Aminopeptidase</keyword>
<accession>A0AAE4ZDJ3</accession>
<keyword evidence="1" id="KW-0645">Protease</keyword>
<comment type="caution">
    <text evidence="1">The sequence shown here is derived from an EMBL/GenBank/DDBJ whole genome shotgun (WGS) entry which is preliminary data.</text>
</comment>